<evidence type="ECO:0000256" key="5">
    <source>
        <dbReference type="ARBA" id="ARBA00023239"/>
    </source>
</evidence>
<dbReference type="SMART" id="SM00905">
    <property type="entry name" value="FolB"/>
    <property type="match status" value="1"/>
</dbReference>
<dbReference type="PANTHER" id="PTHR42844:SF1">
    <property type="entry name" value="DIHYDRONEOPTERIN ALDOLASE 1-RELATED"/>
    <property type="match status" value="1"/>
</dbReference>
<gene>
    <name evidence="8" type="ORF">SAMN05216454_101184</name>
</gene>
<dbReference type="AlphaFoldDB" id="A0A1H8EQA1"/>
<dbReference type="GO" id="GO:0046656">
    <property type="term" value="P:folic acid biosynthetic process"/>
    <property type="evidence" value="ECO:0007669"/>
    <property type="project" value="UniProtKB-UniRule"/>
</dbReference>
<comment type="function">
    <text evidence="6">Catalyzes the conversion of 7,8-dihydroneopterin to 6-hydroxymethyl-7,8-dihydropterin.</text>
</comment>
<dbReference type="InterPro" id="IPR006156">
    <property type="entry name" value="Dihydroneopterin_aldolase"/>
</dbReference>
<accession>A0A1H8EQA1</accession>
<keyword evidence="9" id="KW-1185">Reference proteome</keyword>
<dbReference type="NCBIfam" id="TIGR00525">
    <property type="entry name" value="folB"/>
    <property type="match status" value="1"/>
</dbReference>
<evidence type="ECO:0000256" key="2">
    <source>
        <dbReference type="ARBA" id="ARBA00005013"/>
    </source>
</evidence>
<dbReference type="CDD" id="cd00534">
    <property type="entry name" value="DHNA_DHNTPE"/>
    <property type="match status" value="1"/>
</dbReference>
<dbReference type="InterPro" id="IPR043133">
    <property type="entry name" value="GTP-CH-I_C/QueF"/>
</dbReference>
<dbReference type="UniPathway" id="UPA00077">
    <property type="reaction ID" value="UER00154"/>
</dbReference>
<feature type="domain" description="Dihydroneopterin aldolase/epimerase" evidence="7">
    <location>
        <begin position="4"/>
        <end position="117"/>
    </location>
</feature>
<dbReference type="Proteomes" id="UP000199512">
    <property type="component" value="Unassembled WGS sequence"/>
</dbReference>
<comment type="similarity">
    <text evidence="3 6">Belongs to the DHNA family.</text>
</comment>
<dbReference type="GO" id="GO:0005737">
    <property type="term" value="C:cytoplasm"/>
    <property type="evidence" value="ECO:0007669"/>
    <property type="project" value="TreeGrafter"/>
</dbReference>
<protein>
    <recommendedName>
        <fullName evidence="6">7,8-dihydroneopterin aldolase</fullName>
        <ecNumber evidence="6">4.1.2.25</ecNumber>
    </recommendedName>
</protein>
<dbReference type="InterPro" id="IPR006157">
    <property type="entry name" value="FolB_dom"/>
</dbReference>
<evidence type="ECO:0000256" key="1">
    <source>
        <dbReference type="ARBA" id="ARBA00001353"/>
    </source>
</evidence>
<dbReference type="EC" id="4.1.2.25" evidence="6"/>
<keyword evidence="4 6" id="KW-0289">Folate biosynthesis</keyword>
<evidence type="ECO:0000256" key="3">
    <source>
        <dbReference type="ARBA" id="ARBA00005708"/>
    </source>
</evidence>
<sequence>MDKLILKSCKFYGYHGSADGERLFGQPFVVDIELYLASNIAGETDSFKDAVDYGRVYDIIEDYVENKSFSLVECLAEEIAKAVFKEFDIIRGLKLAIKKPQAKLVGKYEYVAIEIERFRD</sequence>
<dbReference type="EMBL" id="FODF01000001">
    <property type="protein sequence ID" value="SEN20938.1"/>
    <property type="molecule type" value="Genomic_DNA"/>
</dbReference>
<evidence type="ECO:0000259" key="7">
    <source>
        <dbReference type="SMART" id="SM00905"/>
    </source>
</evidence>
<evidence type="ECO:0000313" key="9">
    <source>
        <dbReference type="Proteomes" id="UP000199512"/>
    </source>
</evidence>
<dbReference type="SUPFAM" id="SSF55620">
    <property type="entry name" value="Tetrahydrobiopterin biosynthesis enzymes-like"/>
    <property type="match status" value="1"/>
</dbReference>
<dbReference type="GO" id="GO:0004150">
    <property type="term" value="F:dihydroneopterin aldolase activity"/>
    <property type="evidence" value="ECO:0007669"/>
    <property type="project" value="UniProtKB-UniRule"/>
</dbReference>
<dbReference type="OrthoDB" id="9808041at2"/>
<evidence type="ECO:0000256" key="4">
    <source>
        <dbReference type="ARBA" id="ARBA00022909"/>
    </source>
</evidence>
<dbReference type="Gene3D" id="3.30.1130.10">
    <property type="match status" value="1"/>
</dbReference>
<dbReference type="GO" id="GO:0046654">
    <property type="term" value="P:tetrahydrofolate biosynthetic process"/>
    <property type="evidence" value="ECO:0007669"/>
    <property type="project" value="UniProtKB-UniRule"/>
</dbReference>
<dbReference type="NCBIfam" id="TIGR00526">
    <property type="entry name" value="folB_dom"/>
    <property type="match status" value="1"/>
</dbReference>
<dbReference type="STRING" id="215200.SAMN05216454_101184"/>
<evidence type="ECO:0000313" key="8">
    <source>
        <dbReference type="EMBL" id="SEN20938.1"/>
    </source>
</evidence>
<name>A0A1H8EQA1_9FIRM</name>
<dbReference type="Pfam" id="PF02152">
    <property type="entry name" value="FolB"/>
    <property type="match status" value="1"/>
</dbReference>
<evidence type="ECO:0000256" key="6">
    <source>
        <dbReference type="RuleBase" id="RU362079"/>
    </source>
</evidence>
<dbReference type="PANTHER" id="PTHR42844">
    <property type="entry name" value="DIHYDRONEOPTERIN ALDOLASE 1-RELATED"/>
    <property type="match status" value="1"/>
</dbReference>
<dbReference type="RefSeq" id="WP_091973384.1">
    <property type="nucleotide sequence ID" value="NZ_CAUWDX010000063.1"/>
</dbReference>
<comment type="catalytic activity">
    <reaction evidence="1 6">
        <text>7,8-dihydroneopterin = 6-hydroxymethyl-7,8-dihydropterin + glycolaldehyde</text>
        <dbReference type="Rhea" id="RHEA:10540"/>
        <dbReference type="ChEBI" id="CHEBI:17001"/>
        <dbReference type="ChEBI" id="CHEBI:17071"/>
        <dbReference type="ChEBI" id="CHEBI:44841"/>
        <dbReference type="EC" id="4.1.2.25"/>
    </reaction>
</comment>
<reference evidence="8 9" key="1">
    <citation type="submission" date="2016-10" db="EMBL/GenBank/DDBJ databases">
        <authorList>
            <person name="de Groot N.N."/>
        </authorList>
    </citation>
    <scope>NUCLEOTIDE SEQUENCE [LARGE SCALE GENOMIC DNA]</scope>
    <source>
        <strain evidence="8 9">Calf135</strain>
    </source>
</reference>
<keyword evidence="5 6" id="KW-0456">Lyase</keyword>
<comment type="pathway">
    <text evidence="2 6">Cofactor biosynthesis; tetrahydrofolate biosynthesis; 2-amino-4-hydroxy-6-hydroxymethyl-7,8-dihydropteridine diphosphate from 7,8-dihydroneopterin triphosphate: step 3/4.</text>
</comment>
<proteinExistence type="inferred from homology"/>
<organism evidence="8 9">
    <name type="scientific">Peptostreptococcus russellii</name>
    <dbReference type="NCBI Taxonomy" id="215200"/>
    <lineage>
        <taxon>Bacteria</taxon>
        <taxon>Bacillati</taxon>
        <taxon>Bacillota</taxon>
        <taxon>Clostridia</taxon>
        <taxon>Peptostreptococcales</taxon>
        <taxon>Peptostreptococcaceae</taxon>
        <taxon>Peptostreptococcus</taxon>
    </lineage>
</organism>